<evidence type="ECO:0000313" key="2">
    <source>
        <dbReference type="Proteomes" id="UP000054282"/>
    </source>
</evidence>
<dbReference type="Proteomes" id="UP000054282">
    <property type="component" value="Unassembled WGS sequence"/>
</dbReference>
<gene>
    <name evidence="1" type="ORF">PFDG_04817</name>
</gene>
<dbReference type="KEGG" id="pfd:PFDG_04817"/>
<evidence type="ECO:0000313" key="1">
    <source>
        <dbReference type="EMBL" id="KOB89269.1"/>
    </source>
</evidence>
<protein>
    <submittedName>
        <fullName evidence="1">Uncharacterized protein</fullName>
    </submittedName>
</protein>
<accession>A0A0L7M8S0</accession>
<dbReference type="EMBL" id="GG702123">
    <property type="protein sequence ID" value="KOB89269.1"/>
    <property type="molecule type" value="Genomic_DNA"/>
</dbReference>
<sequence>MFSKENKIKCRRKEAPLLFCSSNKWFKGFYICLDIPGVSQFEEKGSFDIFTKHDREHGQGFTLSHSPHIIGNRGPR</sequence>
<dbReference type="AlphaFoldDB" id="A0A0L7M8S0"/>
<name>A0A0L7M8S0_PLAF4</name>
<organism evidence="1 2">
    <name type="scientific">Plasmodium falciparum (isolate Dd2)</name>
    <dbReference type="NCBI Taxonomy" id="57267"/>
    <lineage>
        <taxon>Eukaryota</taxon>
        <taxon>Sar</taxon>
        <taxon>Alveolata</taxon>
        <taxon>Apicomplexa</taxon>
        <taxon>Aconoidasida</taxon>
        <taxon>Haemosporida</taxon>
        <taxon>Plasmodiidae</taxon>
        <taxon>Plasmodium</taxon>
        <taxon>Plasmodium (Laverania)</taxon>
    </lineage>
</organism>
<reference evidence="2" key="1">
    <citation type="submission" date="2006-09" db="EMBL/GenBank/DDBJ databases">
        <title>Annotation of Plasmodium falciparum Dd2.</title>
        <authorList>
            <consortium name="The Broad Institute Genome Sequencing Platform"/>
            <person name="Volkman S.K."/>
            <person name="Neafsey D.E."/>
            <person name="Dash A.P."/>
            <person name="Chitnis C.E."/>
            <person name="Hartl D.L."/>
            <person name="Young S.K."/>
            <person name="Zeng Q."/>
            <person name="Koehrsen M."/>
            <person name="Alvarado L."/>
            <person name="Berlin A."/>
            <person name="Borenstein D."/>
            <person name="Chapman S.B."/>
            <person name="Chen Z."/>
            <person name="Engels R."/>
            <person name="Freedman E."/>
            <person name="Gellesch M."/>
            <person name="Goldberg J."/>
            <person name="Griggs A."/>
            <person name="Gujja S."/>
            <person name="Heilman E.R."/>
            <person name="Heiman D.I."/>
            <person name="Howarth C."/>
            <person name="Jen D."/>
            <person name="Larson L."/>
            <person name="Mehta T."/>
            <person name="Neiman D."/>
            <person name="Park D."/>
            <person name="Pearson M."/>
            <person name="Roberts A."/>
            <person name="Saif S."/>
            <person name="Shea T."/>
            <person name="Shenoy N."/>
            <person name="Sisk P."/>
            <person name="Stolte C."/>
            <person name="Sykes S."/>
            <person name="Walk T."/>
            <person name="White J."/>
            <person name="Yandava C."/>
            <person name="Haas B."/>
            <person name="Henn M.R."/>
            <person name="Nusbaum C."/>
            <person name="Birren B."/>
        </authorList>
    </citation>
    <scope>NUCLEOTIDE SEQUENCE [LARGE SCALE GENOMIC DNA]</scope>
</reference>
<reference evidence="2" key="2">
    <citation type="submission" date="2006-09" db="EMBL/GenBank/DDBJ databases">
        <title>The genome sequence of Plasmodium falciparum Dd2.</title>
        <authorList>
            <consortium name="The Broad Institute Genome Sequencing Platform"/>
            <person name="Birren B."/>
            <person name="Lander E."/>
            <person name="Galagan J."/>
            <person name="Nusbaum C."/>
            <person name="Devon K."/>
            <person name="Henn M."/>
            <person name="Jaffe D."/>
            <person name="Butler J."/>
            <person name="Alvarez P."/>
            <person name="Gnerre S."/>
            <person name="Grabherr M."/>
            <person name="Kleber M."/>
            <person name="Mauceli E."/>
            <person name="Brockman W."/>
            <person name="MacCallum I.A."/>
            <person name="Rounsley S."/>
            <person name="Young S."/>
            <person name="LaButti K."/>
            <person name="Pushparaj V."/>
            <person name="DeCaprio D."/>
            <person name="Crawford M."/>
            <person name="Koehrsen M."/>
            <person name="Engels R."/>
            <person name="Montgomery P."/>
            <person name="Pearson M."/>
            <person name="Howarth C."/>
            <person name="Larson L."/>
            <person name="Luoma S."/>
            <person name="White J."/>
            <person name="Kodira C."/>
            <person name="Zeng Q."/>
            <person name="O'Leary S."/>
            <person name="Yandava C."/>
            <person name="Alvarado L."/>
            <person name="Wirth D."/>
            <person name="Volkman S."/>
            <person name="Hartl D."/>
        </authorList>
    </citation>
    <scope>NUCLEOTIDE SEQUENCE [LARGE SCALE GENOMIC DNA]</scope>
</reference>
<proteinExistence type="predicted"/>